<dbReference type="PANTHER" id="PTHR43717:SF1">
    <property type="entry name" value="ANAEROBIC NITRIC OXIDE REDUCTASE FLAVORUBREDOXIN"/>
    <property type="match status" value="1"/>
</dbReference>
<evidence type="ECO:0000313" key="2">
    <source>
        <dbReference type="EMBL" id="SCY66236.1"/>
    </source>
</evidence>
<accession>A0A0P9CRA3</accession>
<evidence type="ECO:0000313" key="3">
    <source>
        <dbReference type="Proteomes" id="UP000183104"/>
    </source>
</evidence>
<dbReference type="STRING" id="381306.AN478_00100"/>
<gene>
    <name evidence="2" type="ORF">SAMN05661077_0065</name>
</gene>
<organism evidence="2 3">
    <name type="scientific">Thiohalorhabdus denitrificans</name>
    <dbReference type="NCBI Taxonomy" id="381306"/>
    <lineage>
        <taxon>Bacteria</taxon>
        <taxon>Pseudomonadati</taxon>
        <taxon>Pseudomonadota</taxon>
        <taxon>Gammaproteobacteria</taxon>
        <taxon>Thiohalorhabdales</taxon>
        <taxon>Thiohalorhabdaceae</taxon>
        <taxon>Thiohalorhabdus</taxon>
    </lineage>
</organism>
<dbReference type="Pfam" id="PF19583">
    <property type="entry name" value="ODP"/>
    <property type="match status" value="1"/>
</dbReference>
<name>A0A0P9CRA3_9GAMM</name>
<sequence length="247" mass="26654">MVTDGQTGTRIDEVGNGIYRISTPISAEAIPPHGFSFNRYLIHDDEPMLFHAGLRKMFPLTRDAIATVMPPEKLRYIGISHMEADEVGALNDLLAIAPHAEPVCGKIAAMVNIGDIADRQPRALADGDTLATGQRTWQWLGAPHMPHGWDAGYLFDTSGDALLCGDLFTQGGADTPPLTESDILGPSEDFRKGMDYYSHTRNAPALMEKIAATEPRLLACMHGSAWAGDGGALLRALGRELEESETG</sequence>
<dbReference type="SUPFAM" id="SSF56281">
    <property type="entry name" value="Metallo-hydrolase/oxidoreductase"/>
    <property type="match status" value="1"/>
</dbReference>
<dbReference type="Proteomes" id="UP000183104">
    <property type="component" value="Unassembled WGS sequence"/>
</dbReference>
<protein>
    <submittedName>
        <fullName evidence="2">Metallo-beta-lactamase superfamily protein</fullName>
    </submittedName>
</protein>
<dbReference type="AlphaFoldDB" id="A0A0P9CRA3"/>
<dbReference type="EMBL" id="FMUN01000011">
    <property type="protein sequence ID" value="SCY66236.1"/>
    <property type="molecule type" value="Genomic_DNA"/>
</dbReference>
<keyword evidence="3" id="KW-1185">Reference proteome</keyword>
<dbReference type="InterPro" id="IPR045761">
    <property type="entry name" value="ODP_dom"/>
</dbReference>
<dbReference type="PANTHER" id="PTHR43717">
    <property type="entry name" value="ANAEROBIC NITRIC OXIDE REDUCTASE FLAVORUBREDOXIN"/>
    <property type="match status" value="1"/>
</dbReference>
<dbReference type="RefSeq" id="WP_054964596.1">
    <property type="nucleotide sequence ID" value="NZ_FMUN01000011.1"/>
</dbReference>
<dbReference type="InterPro" id="IPR036866">
    <property type="entry name" value="RibonucZ/Hydroxyglut_hydro"/>
</dbReference>
<evidence type="ECO:0000259" key="1">
    <source>
        <dbReference type="Pfam" id="PF19583"/>
    </source>
</evidence>
<dbReference type="PATRIC" id="fig|381306.5.peg.578"/>
<dbReference type="Gene3D" id="3.60.15.10">
    <property type="entry name" value="Ribonuclease Z/Hydroxyacylglutathione hydrolase-like"/>
    <property type="match status" value="1"/>
</dbReference>
<proteinExistence type="predicted"/>
<feature type="domain" description="ODP" evidence="1">
    <location>
        <begin position="36"/>
        <end position="223"/>
    </location>
</feature>
<dbReference type="OrthoDB" id="9800607at2"/>
<reference evidence="3" key="1">
    <citation type="submission" date="2016-10" db="EMBL/GenBank/DDBJ databases">
        <authorList>
            <person name="Varghese N."/>
        </authorList>
    </citation>
    <scope>NUCLEOTIDE SEQUENCE [LARGE SCALE GENOMIC DNA]</scope>
    <source>
        <strain evidence="3">HL 19</strain>
    </source>
</reference>